<evidence type="ECO:0000259" key="4">
    <source>
        <dbReference type="Pfam" id="PF25917"/>
    </source>
</evidence>
<keyword evidence="3" id="KW-0472">Membrane</keyword>
<evidence type="ECO:0000256" key="3">
    <source>
        <dbReference type="SAM" id="Phobius"/>
    </source>
</evidence>
<evidence type="ECO:0000313" key="6">
    <source>
        <dbReference type="Proteomes" id="UP000478417"/>
    </source>
</evidence>
<dbReference type="NCBIfam" id="TIGR01730">
    <property type="entry name" value="RND_mfp"/>
    <property type="match status" value="1"/>
</dbReference>
<evidence type="ECO:0000313" key="5">
    <source>
        <dbReference type="EMBL" id="NDV61526.1"/>
    </source>
</evidence>
<dbReference type="InterPro" id="IPR058625">
    <property type="entry name" value="MdtA-like_BSH"/>
</dbReference>
<gene>
    <name evidence="5" type="ORF">G0Q06_03585</name>
</gene>
<feature type="domain" description="Multidrug resistance protein MdtA-like barrel-sandwich hybrid" evidence="4">
    <location>
        <begin position="72"/>
        <end position="208"/>
    </location>
</feature>
<dbReference type="Gene3D" id="2.40.30.170">
    <property type="match status" value="1"/>
</dbReference>
<feature type="coiled-coil region" evidence="2">
    <location>
        <begin position="113"/>
        <end position="180"/>
    </location>
</feature>
<keyword evidence="3" id="KW-0812">Transmembrane</keyword>
<proteinExistence type="inferred from homology"/>
<protein>
    <submittedName>
        <fullName evidence="5">Efflux RND transporter periplasmic adaptor subunit</fullName>
    </submittedName>
</protein>
<dbReference type="InterPro" id="IPR006143">
    <property type="entry name" value="RND_pump_MFP"/>
</dbReference>
<dbReference type="Gene3D" id="2.40.420.20">
    <property type="match status" value="1"/>
</dbReference>
<keyword evidence="6" id="KW-1185">Reference proteome</keyword>
<keyword evidence="2" id="KW-0175">Coiled coil</keyword>
<dbReference type="Proteomes" id="UP000478417">
    <property type="component" value="Unassembled WGS sequence"/>
</dbReference>
<name>A0A6B2LZN2_9BACT</name>
<dbReference type="Pfam" id="PF25917">
    <property type="entry name" value="BSH_RND"/>
    <property type="match status" value="1"/>
</dbReference>
<dbReference type="RefSeq" id="WP_163962547.1">
    <property type="nucleotide sequence ID" value="NZ_JAAGNX010000001.1"/>
</dbReference>
<dbReference type="PANTHER" id="PTHR30469">
    <property type="entry name" value="MULTIDRUG RESISTANCE PROTEIN MDTA"/>
    <property type="match status" value="1"/>
</dbReference>
<dbReference type="SUPFAM" id="SSF111369">
    <property type="entry name" value="HlyD-like secretion proteins"/>
    <property type="match status" value="1"/>
</dbReference>
<feature type="transmembrane region" description="Helical" evidence="3">
    <location>
        <begin position="7"/>
        <end position="30"/>
    </location>
</feature>
<dbReference type="Gene3D" id="1.10.287.470">
    <property type="entry name" value="Helix hairpin bin"/>
    <property type="match status" value="1"/>
</dbReference>
<dbReference type="AlphaFoldDB" id="A0A6B2LZN2"/>
<evidence type="ECO:0000256" key="1">
    <source>
        <dbReference type="ARBA" id="ARBA00009477"/>
    </source>
</evidence>
<comment type="caution">
    <text evidence="5">The sequence shown here is derived from an EMBL/GenBank/DDBJ whole genome shotgun (WGS) entry which is preliminary data.</text>
</comment>
<reference evidence="5 6" key="1">
    <citation type="submission" date="2020-02" db="EMBL/GenBank/DDBJ databases">
        <title>Albibacoteraceae fam. nov., the first described family within the subdivision 4 Verrucomicrobia.</title>
        <authorList>
            <person name="Xi F."/>
        </authorList>
    </citation>
    <scope>NUCLEOTIDE SEQUENCE [LARGE SCALE GENOMIC DNA]</scope>
    <source>
        <strain evidence="5 6">CK1056</strain>
    </source>
</reference>
<keyword evidence="3" id="KW-1133">Transmembrane helix</keyword>
<evidence type="ECO:0000256" key="2">
    <source>
        <dbReference type="SAM" id="Coils"/>
    </source>
</evidence>
<dbReference type="Gene3D" id="2.40.50.100">
    <property type="match status" value="1"/>
</dbReference>
<comment type="similarity">
    <text evidence="1">Belongs to the membrane fusion protein (MFP) (TC 8.A.1) family.</text>
</comment>
<dbReference type="GO" id="GO:0015562">
    <property type="term" value="F:efflux transmembrane transporter activity"/>
    <property type="evidence" value="ECO:0007669"/>
    <property type="project" value="TreeGrafter"/>
</dbReference>
<dbReference type="EMBL" id="JAAGNX010000001">
    <property type="protein sequence ID" value="NDV61526.1"/>
    <property type="molecule type" value="Genomic_DNA"/>
</dbReference>
<organism evidence="5 6">
    <name type="scientific">Oceanipulchritudo coccoides</name>
    <dbReference type="NCBI Taxonomy" id="2706888"/>
    <lineage>
        <taxon>Bacteria</taxon>
        <taxon>Pseudomonadati</taxon>
        <taxon>Verrucomicrobiota</taxon>
        <taxon>Opitutia</taxon>
        <taxon>Puniceicoccales</taxon>
        <taxon>Oceanipulchritudinaceae</taxon>
        <taxon>Oceanipulchritudo</taxon>
    </lineage>
</organism>
<sequence>MKISNKWLKIILPPLVIIGALLLSAILVALKPEQERKEPAPVHPKIEAHSVVGSNEPIVLNSEGTVRPRQQTRLTSRVSGHIEAVSPDFYEGGSFQSGDILLRLDPLPYKGALAEAEARLALAEATLAQEREASEQARLDWESIGSGGSPSPLVLRKPQLMKAEAELKAAKVALEVAQVNLDYTEIRAPYDGRVDAKFVDVGQAITGQATILGEIHSSNALEVPVPLSLEDFSFIGNPEASEIEPSKAILSIQINGIEHQWNGFIERTSASVNSQSRMITAIIRAQAPFTSENGMKLRPGMFVKVEIQGKELGKVLEIPRNALHPGDIVYRLTEDKRLESRKVEILYTNAESAVISGGIEEGDQICLTPLLFFVEGMHVQLAGDNLETEGSGQ</sequence>
<dbReference type="GO" id="GO:1990281">
    <property type="term" value="C:efflux pump complex"/>
    <property type="evidence" value="ECO:0007669"/>
    <property type="project" value="TreeGrafter"/>
</dbReference>
<accession>A0A6B2LZN2</accession>
<dbReference type="PANTHER" id="PTHR30469:SF12">
    <property type="entry name" value="MULTIDRUG RESISTANCE PROTEIN MDTA"/>
    <property type="match status" value="1"/>
</dbReference>